<gene>
    <name evidence="2" type="ORF">Y5W_03036</name>
</gene>
<accession>A0ABS0AVX5</accession>
<reference evidence="2 3" key="1">
    <citation type="submission" date="2012-09" db="EMBL/GenBank/DDBJ databases">
        <title>Genome Sequence of alkane-degrading Bacterium Alcanivorax sp. 521-1.</title>
        <authorList>
            <person name="Lai Q."/>
            <person name="Shao Z."/>
        </authorList>
    </citation>
    <scope>NUCLEOTIDE SEQUENCE [LARGE SCALE GENOMIC DNA]</scope>
    <source>
        <strain evidence="2 3">521-1</strain>
    </source>
</reference>
<protein>
    <submittedName>
        <fullName evidence="2">Type 12 methyltransferase</fullName>
    </submittedName>
</protein>
<feature type="domain" description="Methyltransferase" evidence="1">
    <location>
        <begin position="42"/>
        <end position="138"/>
    </location>
</feature>
<dbReference type="GO" id="GO:0008168">
    <property type="term" value="F:methyltransferase activity"/>
    <property type="evidence" value="ECO:0007669"/>
    <property type="project" value="UniProtKB-KW"/>
</dbReference>
<evidence type="ECO:0000313" key="2">
    <source>
        <dbReference type="EMBL" id="MBF5057742.1"/>
    </source>
</evidence>
<dbReference type="SUPFAM" id="SSF53335">
    <property type="entry name" value="S-adenosyl-L-methionine-dependent methyltransferases"/>
    <property type="match status" value="1"/>
</dbReference>
<keyword evidence="2" id="KW-0808">Transferase</keyword>
<dbReference type="PANTHER" id="PTHR12843">
    <property type="entry name" value="PROTEIN-LYSINE N-METHYLTRANSFERASE METTL10"/>
    <property type="match status" value="1"/>
</dbReference>
<dbReference type="PANTHER" id="PTHR12843:SF5">
    <property type="entry name" value="EEF1A LYSINE METHYLTRANSFERASE 2"/>
    <property type="match status" value="1"/>
</dbReference>
<evidence type="ECO:0000259" key="1">
    <source>
        <dbReference type="Pfam" id="PF13649"/>
    </source>
</evidence>
<dbReference type="CDD" id="cd02440">
    <property type="entry name" value="AdoMet_MTases"/>
    <property type="match status" value="1"/>
</dbReference>
<dbReference type="EMBL" id="ARXX01000056">
    <property type="protein sequence ID" value="MBF5057742.1"/>
    <property type="molecule type" value="Genomic_DNA"/>
</dbReference>
<organism evidence="2 3">
    <name type="scientific">Alloalcanivorax profundimaris</name>
    <dbReference type="NCBI Taxonomy" id="2735259"/>
    <lineage>
        <taxon>Bacteria</taxon>
        <taxon>Pseudomonadati</taxon>
        <taxon>Pseudomonadota</taxon>
        <taxon>Gammaproteobacteria</taxon>
        <taxon>Oceanospirillales</taxon>
        <taxon>Alcanivoracaceae</taxon>
        <taxon>Alloalcanivorax</taxon>
    </lineage>
</organism>
<comment type="caution">
    <text evidence="2">The sequence shown here is derived from an EMBL/GenBank/DDBJ whole genome shotgun (WGS) entry which is preliminary data.</text>
</comment>
<dbReference type="InterPro" id="IPR029063">
    <property type="entry name" value="SAM-dependent_MTases_sf"/>
</dbReference>
<dbReference type="Gene3D" id="3.40.50.150">
    <property type="entry name" value="Vaccinia Virus protein VP39"/>
    <property type="match status" value="1"/>
</dbReference>
<dbReference type="Pfam" id="PF13649">
    <property type="entry name" value="Methyltransf_25"/>
    <property type="match status" value="1"/>
</dbReference>
<evidence type="ECO:0000313" key="3">
    <source>
        <dbReference type="Proteomes" id="UP000662703"/>
    </source>
</evidence>
<name>A0ABS0AVX5_9GAMM</name>
<keyword evidence="3" id="KW-1185">Reference proteome</keyword>
<dbReference type="Proteomes" id="UP000662703">
    <property type="component" value="Unassembled WGS sequence"/>
</dbReference>
<dbReference type="InterPro" id="IPR041698">
    <property type="entry name" value="Methyltransf_25"/>
</dbReference>
<dbReference type="GO" id="GO:0032259">
    <property type="term" value="P:methylation"/>
    <property type="evidence" value="ECO:0007669"/>
    <property type="project" value="UniProtKB-KW"/>
</dbReference>
<sequence>MNAKTHWNTVYRNENRKSWFRPHLETSLRWITALAPSLEAAILDAGGGESTLVDDLLGRGYRRLTVLDLSEQALERARRRLGDSAGTVDWRNGDITGATLPAAHYHVWHDRAAFHFLLQPESQAAYVRQARHVLAPGGHLIMAVFGPDGPHRCSGLPVCRYHIAGLQAVLGTDFQCQSHHLETHQTPEGHSQQFLYAHFQYHPTPAG</sequence>
<proteinExistence type="predicted"/>
<keyword evidence="2" id="KW-0489">Methyltransferase</keyword>
<dbReference type="RefSeq" id="WP_194865891.1">
    <property type="nucleotide sequence ID" value="NZ_ARXX01000056.1"/>
</dbReference>